<name>A0A1F5MJG3_9BACT</name>
<gene>
    <name evidence="1" type="ORF">A3B49_01730</name>
</gene>
<sequence length="245" mass="26880">MLIKIIGLTLILGLVTFFLLKSAPVVQNGPSAQVYSAPAVQVQNENEPPLKLKSIGVEFSDFKFTKEKLQVGRLFMGYGFYIPKGNDNPAKYNPQPTFIVPLGTPVRSIVDGIVAAMPTVWSGDYSIQVTADGKMQKWVYETEHVINPKVKVGDRVTAGQIIAEVSDFDKGAPAGFGTVEIGILKGGNPPQHICPFAYLDDSIKEETFIKLKNLFRDWEEYTGNTSLYDELLTVPGCLIPDPIKG</sequence>
<dbReference type="InterPro" id="IPR011055">
    <property type="entry name" value="Dup_hybrid_motif"/>
</dbReference>
<dbReference type="CDD" id="cd12797">
    <property type="entry name" value="M23_peptidase"/>
    <property type="match status" value="1"/>
</dbReference>
<evidence type="ECO:0000313" key="2">
    <source>
        <dbReference type="Proteomes" id="UP000178017"/>
    </source>
</evidence>
<dbReference type="Proteomes" id="UP000178017">
    <property type="component" value="Unassembled WGS sequence"/>
</dbReference>
<reference evidence="1 2" key="1">
    <citation type="journal article" date="2016" name="Nat. Commun.">
        <title>Thousands of microbial genomes shed light on interconnected biogeochemical processes in an aquifer system.</title>
        <authorList>
            <person name="Anantharaman K."/>
            <person name="Brown C.T."/>
            <person name="Hug L.A."/>
            <person name="Sharon I."/>
            <person name="Castelle C.J."/>
            <person name="Probst A.J."/>
            <person name="Thomas B.C."/>
            <person name="Singh A."/>
            <person name="Wilkins M.J."/>
            <person name="Karaoz U."/>
            <person name="Brodie E.L."/>
            <person name="Williams K.H."/>
            <person name="Hubbard S.S."/>
            <person name="Banfield J.F."/>
        </authorList>
    </citation>
    <scope>NUCLEOTIDE SEQUENCE [LARGE SCALE GENOMIC DNA]</scope>
</reference>
<proteinExistence type="predicted"/>
<evidence type="ECO:0000313" key="1">
    <source>
        <dbReference type="EMBL" id="OGE65516.1"/>
    </source>
</evidence>
<dbReference type="Gene3D" id="2.70.70.10">
    <property type="entry name" value="Glucose Permease (Domain IIA)"/>
    <property type="match status" value="1"/>
</dbReference>
<protein>
    <submittedName>
        <fullName evidence="1">Uncharacterized protein</fullName>
    </submittedName>
</protein>
<dbReference type="AlphaFoldDB" id="A0A1F5MJG3"/>
<dbReference type="EMBL" id="MFDO01000016">
    <property type="protein sequence ID" value="OGE65516.1"/>
    <property type="molecule type" value="Genomic_DNA"/>
</dbReference>
<organism evidence="1 2">
    <name type="scientific">Candidatus Daviesbacteria bacterium RIFCSPLOWO2_01_FULL_40_24</name>
    <dbReference type="NCBI Taxonomy" id="1797787"/>
    <lineage>
        <taxon>Bacteria</taxon>
        <taxon>Candidatus Daviesiibacteriota</taxon>
    </lineage>
</organism>
<accession>A0A1F5MJG3</accession>
<comment type="caution">
    <text evidence="1">The sequence shown here is derived from an EMBL/GenBank/DDBJ whole genome shotgun (WGS) entry which is preliminary data.</text>
</comment>
<dbReference type="SUPFAM" id="SSF51261">
    <property type="entry name" value="Duplicated hybrid motif"/>
    <property type="match status" value="1"/>
</dbReference>